<keyword evidence="1" id="KW-0812">Transmembrane</keyword>
<evidence type="ECO:0000313" key="14">
    <source>
        <dbReference type="Proteomes" id="UP000664966"/>
    </source>
</evidence>
<evidence type="ECO:0000313" key="12">
    <source>
        <dbReference type="Proteomes" id="UP000268239"/>
    </source>
</evidence>
<evidence type="ECO:0000256" key="1">
    <source>
        <dbReference type="SAM" id="Phobius"/>
    </source>
</evidence>
<name>A0A090BEQ9_ACIBA</name>
<dbReference type="Proteomes" id="UP000076296">
    <property type="component" value="Unassembled WGS sequence"/>
</dbReference>
<organism evidence="5 10">
    <name type="scientific">Acinetobacter baumannii</name>
    <dbReference type="NCBI Taxonomy" id="470"/>
    <lineage>
        <taxon>Bacteria</taxon>
        <taxon>Pseudomonadati</taxon>
        <taxon>Pseudomonadota</taxon>
        <taxon>Gammaproteobacteria</taxon>
        <taxon>Moraxellales</taxon>
        <taxon>Moraxellaceae</taxon>
        <taxon>Acinetobacter</taxon>
        <taxon>Acinetobacter calcoaceticus/baumannii complex</taxon>
    </lineage>
</organism>
<reference evidence="5 10" key="3">
    <citation type="submission" date="2017-05" db="EMBL/GenBank/DDBJ databases">
        <title>Draft genome sequence of MDR A. baumannii AB360.</title>
        <authorList>
            <person name="Wareham D.W."/>
            <person name="Bean D.C."/>
        </authorList>
    </citation>
    <scope>NUCLEOTIDE SEQUENCE [LARGE SCALE GENOMIC DNA]</scope>
    <source>
        <strain evidence="5 10">AB360</strain>
    </source>
</reference>
<keyword evidence="2" id="KW-0614">Plasmid</keyword>
<evidence type="ECO:0000313" key="11">
    <source>
        <dbReference type="Proteomes" id="UP000223291"/>
    </source>
</evidence>
<dbReference type="Proteomes" id="UP000223291">
    <property type="component" value="Unassembled WGS sequence"/>
</dbReference>
<evidence type="ECO:0000313" key="8">
    <source>
        <dbReference type="EMBL" id="RTQ71094.1"/>
    </source>
</evidence>
<reference evidence="8 12" key="5">
    <citation type="submission" date="2018-12" db="EMBL/GenBank/DDBJ databases">
        <title>Draft Genome Sequences Human Pathogenic Acinetobacter baumannii Strains.</title>
        <authorList>
            <person name="Madhi M."/>
            <person name="Ronco T."/>
            <person name="Olsen R.H."/>
            <person name="Hassani A."/>
        </authorList>
    </citation>
    <scope>NUCLEOTIDE SEQUENCE [LARGE SCALE GENOMIC DNA]</scope>
    <source>
        <strain evidence="8 12">AB3</strain>
    </source>
</reference>
<dbReference type="Proteomes" id="UP000197394">
    <property type="component" value="Unassembled WGS sequence"/>
</dbReference>
<evidence type="ECO:0000313" key="4">
    <source>
        <dbReference type="EMBL" id="NDW42218.1"/>
    </source>
</evidence>
<evidence type="ECO:0000313" key="7">
    <source>
        <dbReference type="EMBL" id="QTK45580.1"/>
    </source>
</evidence>
<dbReference type="Proteomes" id="UP000664966">
    <property type="component" value="Plasmid p1KSK6"/>
</dbReference>
<dbReference type="EMBL" id="RXLU01000116">
    <property type="protein sequence ID" value="RTQ71094.1"/>
    <property type="molecule type" value="Genomic_DNA"/>
</dbReference>
<dbReference type="RefSeq" id="WP_000282778.1">
    <property type="nucleotide sequence ID" value="NZ_AP014650.1"/>
</dbReference>
<dbReference type="EMBL" id="KT779035">
    <property type="protein sequence ID" value="ALG88317.1"/>
    <property type="molecule type" value="Genomic_DNA"/>
</dbReference>
<reference evidence="2" key="1">
    <citation type="submission" date="2015-09" db="EMBL/GenBank/DDBJ databases">
        <title>Conjugative plasmids carrying the sulphonamide resistance gene sul2.</title>
        <authorList>
            <person name="Hamidian M."/>
            <person name="Holt K.E."/>
            <person name="Pickard D."/>
            <person name="Hall R.M."/>
        </authorList>
    </citation>
    <scope>NUCLEOTIDE SEQUENCE</scope>
    <source>
        <strain evidence="2">D4</strain>
        <plasmid evidence="2">pD4</plasmid>
    </source>
</reference>
<dbReference type="Proteomes" id="UP000470018">
    <property type="component" value="Unassembled WGS sequence"/>
</dbReference>
<dbReference type="EMBL" id="JAAGTY010000015">
    <property type="protein sequence ID" value="NDW42218.1"/>
    <property type="molecule type" value="Genomic_DNA"/>
</dbReference>
<dbReference type="EMBL" id="CP072271">
    <property type="protein sequence ID" value="QTK45580.1"/>
    <property type="molecule type" value="Genomic_DNA"/>
</dbReference>
<dbReference type="EMBL" id="NGKM01000024">
    <property type="protein sequence ID" value="OWK65294.1"/>
    <property type="molecule type" value="Genomic_DNA"/>
</dbReference>
<sequence>MYNSESKILAEYEKAKKWDKYEKVFSRLGVLSFFIFMIMIIISALTLSLNDTSPTKIFNSYCWAAILFFTILFTSLRNIAEQISFKKSMEILIDSNDDEGEKDHLPVVRRQHTIICITAFCALIVADFIIFYFVAFNLTLPLNILINKPLFIIMLACLIFFALNYMIYKYKFSKLNNEVTVAYGKYIEKKRKK</sequence>
<dbReference type="Proteomes" id="UP000268239">
    <property type="component" value="Unassembled WGS sequence"/>
</dbReference>
<feature type="transmembrane region" description="Helical" evidence="1">
    <location>
        <begin position="150"/>
        <end position="168"/>
    </location>
</feature>
<evidence type="ECO:0000313" key="13">
    <source>
        <dbReference type="Proteomes" id="UP000470018"/>
    </source>
</evidence>
<evidence type="ECO:0000313" key="10">
    <source>
        <dbReference type="Proteomes" id="UP000197394"/>
    </source>
</evidence>
<geneLocation type="plasmid" evidence="7 14">
    <name>p1KSK6</name>
</geneLocation>
<dbReference type="EMBL" id="LRDT01000038">
    <property type="protein sequence ID" value="KZA14012.1"/>
    <property type="molecule type" value="Genomic_DNA"/>
</dbReference>
<evidence type="ECO:0000313" key="6">
    <source>
        <dbReference type="EMBL" id="PHQ01524.1"/>
    </source>
</evidence>
<accession>A0A090BEQ9</accession>
<reference evidence="3 9" key="2">
    <citation type="submission" date="2016-01" db="EMBL/GenBank/DDBJ databases">
        <title>Draft sequences of Acinetobacter baumannii isolates from wounded military personnel.</title>
        <authorList>
            <person name="Arivett B.A."/>
            <person name="Fiester S.E."/>
            <person name="Ream D.C."/>
            <person name="Actis L.A."/>
        </authorList>
    </citation>
    <scope>NUCLEOTIDE SEQUENCE [LARGE SCALE GENOMIC DNA]</scope>
    <source>
        <strain evidence="3 9">AB2828</strain>
    </source>
</reference>
<dbReference type="AlphaFoldDB" id="A0A090BEQ9"/>
<dbReference type="PATRIC" id="fig|470.1369.peg.3668"/>
<feature type="transmembrane region" description="Helical" evidence="1">
    <location>
        <begin position="114"/>
        <end position="138"/>
    </location>
</feature>
<feature type="transmembrane region" description="Helical" evidence="1">
    <location>
        <begin position="57"/>
        <end position="79"/>
    </location>
</feature>
<keyword evidence="1" id="KW-0472">Membrane</keyword>
<evidence type="ECO:0000313" key="2">
    <source>
        <dbReference type="EMBL" id="ALG88317.1"/>
    </source>
</evidence>
<protein>
    <submittedName>
        <fullName evidence="5">Uncharacterized protein</fullName>
    </submittedName>
</protein>
<geneLocation type="plasmid" evidence="2">
    <name>pD4</name>
</geneLocation>
<proteinExistence type="predicted"/>
<dbReference type="EMBL" id="NXDV01000016">
    <property type="protein sequence ID" value="PHQ01524.1"/>
    <property type="molecule type" value="Genomic_DNA"/>
</dbReference>
<reference evidence="4 13" key="6">
    <citation type="submission" date="2020-02" db="EMBL/GenBank/DDBJ databases">
        <title>Whole genome shot-gun sequencing of clinical Carbapenem resistant A. baumannii.</title>
        <authorList>
            <person name="Veeraraghavan B."/>
            <person name="Mathur P."/>
            <person name="Vijayakumar S."/>
            <person name="Vasudevan K."/>
            <person name="Lincy M."/>
            <person name="Kirubananthan A."/>
        </authorList>
    </citation>
    <scope>NUCLEOTIDE SEQUENCE [LARGE SCALE GENOMIC DNA]</scope>
    <source>
        <strain evidence="4 13">SP816</strain>
    </source>
</reference>
<reference evidence="6 11" key="4">
    <citation type="submission" date="2017-09" db="EMBL/GenBank/DDBJ databases">
        <title>Draft genome of Acinetobacter baumannii strain I43, a mercury resistant bacteria.</title>
        <authorList>
            <person name="Siqueira K.A."/>
            <person name="Mello I.S."/>
            <person name="Mendes T.A."/>
            <person name="Soares M.A."/>
        </authorList>
    </citation>
    <scope>NUCLEOTIDE SEQUENCE [LARGE SCALE GENOMIC DNA]</scope>
    <source>
        <strain evidence="6 11">I43</strain>
    </source>
</reference>
<reference evidence="7" key="7">
    <citation type="submission" date="2021-03" db="EMBL/GenBank/DDBJ databases">
        <title>Complete genome sequencing of Acinetobacter baumannii.</title>
        <authorList>
            <person name="Yadav B."/>
            <person name="Makwana N."/>
            <person name="Kharat A.S."/>
            <person name="Veeraraghavan B."/>
            <person name="Vijayakumar S."/>
            <person name="Priya M."/>
        </authorList>
    </citation>
    <scope>NUCLEOTIDE SEQUENCE</scope>
    <source>
        <strain evidence="7">KSK6</strain>
        <plasmid evidence="7">p1KSK6</plasmid>
    </source>
</reference>
<evidence type="ECO:0000313" key="5">
    <source>
        <dbReference type="EMBL" id="OWK65294.1"/>
    </source>
</evidence>
<evidence type="ECO:0000313" key="9">
    <source>
        <dbReference type="Proteomes" id="UP000076296"/>
    </source>
</evidence>
<keyword evidence="1" id="KW-1133">Transmembrane helix</keyword>
<evidence type="ECO:0000313" key="3">
    <source>
        <dbReference type="EMBL" id="KZA14012.1"/>
    </source>
</evidence>
<feature type="transmembrane region" description="Helical" evidence="1">
    <location>
        <begin position="24"/>
        <end position="45"/>
    </location>
</feature>
<gene>
    <name evidence="5" type="ORF">CBE85_17485</name>
    <name evidence="6" type="ORF">CPI82_16890</name>
    <name evidence="8" type="ORF">EJ062_16870</name>
    <name evidence="4" type="ORF">G3N53_14165</name>
    <name evidence="7" type="ORF">J6E47_20605</name>
    <name evidence="3" type="ORF">LV35_03003</name>
</gene>